<gene>
    <name evidence="2" type="ORF">KYY02_04595</name>
</gene>
<reference evidence="2 3" key="1">
    <citation type="journal article" date="2021" name="Res Sq">
        <title>Streptomyces Pimoensis sp. nov., Isolated From the Taklimakan Desert in Xinjiang, China.</title>
        <authorList>
            <person name="Zhang P."/>
            <person name="Luo X."/>
            <person name="Luo X."/>
            <person name="Liu Z."/>
            <person name="Xia Z."/>
            <person name="Wan C."/>
            <person name="zhang L."/>
        </authorList>
    </citation>
    <scope>NUCLEOTIDE SEQUENCE [LARGE SCALE GENOMIC DNA]</scope>
    <source>
        <strain evidence="2 3">TRM75549</strain>
    </source>
</reference>
<feature type="region of interest" description="Disordered" evidence="1">
    <location>
        <begin position="1"/>
        <end position="84"/>
    </location>
</feature>
<keyword evidence="3" id="KW-1185">Reference proteome</keyword>
<accession>A0ABV4ITL5</accession>
<comment type="caution">
    <text evidence="2">The sequence shown here is derived from an EMBL/GenBank/DDBJ whole genome shotgun (WGS) entry which is preliminary data.</text>
</comment>
<evidence type="ECO:0000256" key="1">
    <source>
        <dbReference type="SAM" id="MobiDB-lite"/>
    </source>
</evidence>
<name>A0ABV4ITL5_9ACTN</name>
<sequence>MAAGALVLLGAPASRGTGSGTADSSPQPSAFAARTTGNSPRGAVPGDATGSAHDRSPTAAGPADRSASRRRTAEPSAAAVASGV</sequence>
<protein>
    <submittedName>
        <fullName evidence="2">Uncharacterized protein</fullName>
    </submittedName>
</protein>
<proteinExistence type="predicted"/>
<feature type="compositionally biased region" description="Low complexity" evidence="1">
    <location>
        <begin position="1"/>
        <end position="13"/>
    </location>
</feature>
<dbReference type="Proteomes" id="UP001567537">
    <property type="component" value="Unassembled WGS sequence"/>
</dbReference>
<dbReference type="EMBL" id="JAHWZY010000003">
    <property type="protein sequence ID" value="MEZ3178019.1"/>
    <property type="molecule type" value="Genomic_DNA"/>
</dbReference>
<evidence type="ECO:0000313" key="3">
    <source>
        <dbReference type="Proteomes" id="UP001567537"/>
    </source>
</evidence>
<dbReference type="RefSeq" id="WP_371236132.1">
    <property type="nucleotide sequence ID" value="NZ_JAHWZY010000003.1"/>
</dbReference>
<evidence type="ECO:0000313" key="2">
    <source>
        <dbReference type="EMBL" id="MEZ3178019.1"/>
    </source>
</evidence>
<organism evidence="2 3">
    <name type="scientific">Streptomyces pimonensis</name>
    <dbReference type="NCBI Taxonomy" id="2860288"/>
    <lineage>
        <taxon>Bacteria</taxon>
        <taxon>Bacillati</taxon>
        <taxon>Actinomycetota</taxon>
        <taxon>Actinomycetes</taxon>
        <taxon>Kitasatosporales</taxon>
        <taxon>Streptomycetaceae</taxon>
        <taxon>Streptomyces</taxon>
    </lineage>
</organism>